<dbReference type="EMBL" id="MCFI01000027">
    <property type="protein sequence ID" value="ORY75133.1"/>
    <property type="molecule type" value="Genomic_DNA"/>
</dbReference>
<keyword evidence="2" id="KW-0732">Signal</keyword>
<evidence type="ECO:0000256" key="2">
    <source>
        <dbReference type="SAM" id="SignalP"/>
    </source>
</evidence>
<sequence length="421" mass="46965">MFVPHLCTSLLVLFSVSRQMRGILSGCVPSKQEDQCHDPGTSTSGQAAGGGILESKRLEFIIAYPPFASVSSKTCAKTCTELAKGYRTERQNHFQGPPVQHFCNLGWFKFLWRSEAIELPPALTSNKWLILDKVKEKYGLTSKNTVDFQRTNTQSDLIASLVAVLSSTLPPLFLTEMTTPPRVIEQPAGDEFHFARRPPKDKGKDKKKNKQVCVDQRNSPQSNVGTSTGCSVKSTMSRTLALQNLPQTAETFLPWVLNRMRDHTSDGPVPVLCKCEIGIIVEDFHHHDECEAWAFATLFQQQNSWFLVSPAGTGIVQEGDSGEFSQERVSVDESQIFRWRSPLVCGESFQLFAAESIGPAVPRPLHHKEYPEYGTDVYEAFKRHTSLVAWDNLIPDQGMVSAPESATQEDLEAISRAVRYL</sequence>
<feature type="chain" id="PRO_5012463406" evidence="2">
    <location>
        <begin position="23"/>
        <end position="421"/>
    </location>
</feature>
<evidence type="ECO:0000313" key="4">
    <source>
        <dbReference type="Proteomes" id="UP000193685"/>
    </source>
</evidence>
<dbReference type="Proteomes" id="UP000193685">
    <property type="component" value="Unassembled WGS sequence"/>
</dbReference>
<evidence type="ECO:0000313" key="3">
    <source>
        <dbReference type="EMBL" id="ORY75133.1"/>
    </source>
</evidence>
<feature type="signal peptide" evidence="2">
    <location>
        <begin position="1"/>
        <end position="22"/>
    </location>
</feature>
<proteinExistence type="predicted"/>
<comment type="caution">
    <text evidence="3">The sequence shown here is derived from an EMBL/GenBank/DDBJ whole genome shotgun (WGS) entry which is preliminary data.</text>
</comment>
<accession>A0A1Y2EU83</accession>
<protein>
    <submittedName>
        <fullName evidence="3">Uncharacterized protein</fullName>
    </submittedName>
</protein>
<feature type="region of interest" description="Disordered" evidence="1">
    <location>
        <begin position="185"/>
        <end position="230"/>
    </location>
</feature>
<gene>
    <name evidence="3" type="ORF">BCR37DRAFT_389752</name>
</gene>
<reference evidence="3 4" key="1">
    <citation type="submission" date="2016-07" db="EMBL/GenBank/DDBJ databases">
        <title>Pervasive Adenine N6-methylation of Active Genes in Fungi.</title>
        <authorList>
            <consortium name="DOE Joint Genome Institute"/>
            <person name="Mondo S.J."/>
            <person name="Dannebaum R.O."/>
            <person name="Kuo R.C."/>
            <person name="Labutti K."/>
            <person name="Haridas S."/>
            <person name="Kuo A."/>
            <person name="Salamov A."/>
            <person name="Ahrendt S.R."/>
            <person name="Lipzen A."/>
            <person name="Sullivan W."/>
            <person name="Andreopoulos W.B."/>
            <person name="Clum A."/>
            <person name="Lindquist E."/>
            <person name="Daum C."/>
            <person name="Ramamoorthy G.K."/>
            <person name="Gryganskyi A."/>
            <person name="Culley D."/>
            <person name="Magnuson J.K."/>
            <person name="James T.Y."/>
            <person name="O'Malley M.A."/>
            <person name="Stajich J.E."/>
            <person name="Spatafora J.W."/>
            <person name="Visel A."/>
            <person name="Grigoriev I.V."/>
        </authorList>
    </citation>
    <scope>NUCLEOTIDE SEQUENCE [LARGE SCALE GENOMIC DNA]</scope>
    <source>
        <strain evidence="3 4">12-1054</strain>
    </source>
</reference>
<name>A0A1Y2EU83_PROLT</name>
<keyword evidence="4" id="KW-1185">Reference proteome</keyword>
<organism evidence="3 4">
    <name type="scientific">Protomyces lactucae-debilis</name>
    <dbReference type="NCBI Taxonomy" id="2754530"/>
    <lineage>
        <taxon>Eukaryota</taxon>
        <taxon>Fungi</taxon>
        <taxon>Dikarya</taxon>
        <taxon>Ascomycota</taxon>
        <taxon>Taphrinomycotina</taxon>
        <taxon>Taphrinomycetes</taxon>
        <taxon>Taphrinales</taxon>
        <taxon>Protomycetaceae</taxon>
        <taxon>Protomyces</taxon>
    </lineage>
</organism>
<dbReference type="AlphaFoldDB" id="A0A1Y2EU83"/>
<evidence type="ECO:0000256" key="1">
    <source>
        <dbReference type="SAM" id="MobiDB-lite"/>
    </source>
</evidence>
<feature type="compositionally biased region" description="Polar residues" evidence="1">
    <location>
        <begin position="216"/>
        <end position="230"/>
    </location>
</feature>
<dbReference type="RefSeq" id="XP_040722245.1">
    <property type="nucleotide sequence ID" value="XM_040870765.1"/>
</dbReference>
<dbReference type="GeneID" id="63787364"/>
<feature type="compositionally biased region" description="Basic and acidic residues" evidence="1">
    <location>
        <begin position="190"/>
        <end position="204"/>
    </location>
</feature>